<evidence type="ECO:0000313" key="2">
    <source>
        <dbReference type="EMBL" id="KAK3048867.1"/>
    </source>
</evidence>
<gene>
    <name evidence="2" type="ORF">LTR09_009762</name>
</gene>
<sequence length="141" mass="15079">MKTNTLASLATMLVVAAADFSIEHLPYHDCQGEGTVRTVYAGTCAPTTSPFASFRLYDNWLLTYAKPGEALSIMPDNGCWGDDLGNAIVEGCAYGQHALDNGQTWNPVSGTCISWDSSMGVVANGILSWLDPEMCHVPVFG</sequence>
<comment type="caution">
    <text evidence="2">The sequence shown here is derived from an EMBL/GenBank/DDBJ whole genome shotgun (WGS) entry which is preliminary data.</text>
</comment>
<evidence type="ECO:0000256" key="1">
    <source>
        <dbReference type="SAM" id="SignalP"/>
    </source>
</evidence>
<keyword evidence="1" id="KW-0732">Signal</keyword>
<keyword evidence="3" id="KW-1185">Reference proteome</keyword>
<protein>
    <submittedName>
        <fullName evidence="2">Uncharacterized protein</fullName>
    </submittedName>
</protein>
<reference evidence="2" key="1">
    <citation type="submission" date="2023-04" db="EMBL/GenBank/DDBJ databases">
        <title>Black Yeasts Isolated from many extreme environments.</title>
        <authorList>
            <person name="Coleine C."/>
            <person name="Stajich J.E."/>
            <person name="Selbmann L."/>
        </authorList>
    </citation>
    <scope>NUCLEOTIDE SEQUENCE</scope>
    <source>
        <strain evidence="2">CCFEE 5312</strain>
    </source>
</reference>
<name>A0AAJ0GBL6_9PEZI</name>
<dbReference type="EMBL" id="JAWDJX010000044">
    <property type="protein sequence ID" value="KAK3048867.1"/>
    <property type="molecule type" value="Genomic_DNA"/>
</dbReference>
<dbReference type="Proteomes" id="UP001271007">
    <property type="component" value="Unassembled WGS sequence"/>
</dbReference>
<feature type="chain" id="PRO_5042507925" evidence="1">
    <location>
        <begin position="19"/>
        <end position="141"/>
    </location>
</feature>
<feature type="signal peptide" evidence="1">
    <location>
        <begin position="1"/>
        <end position="18"/>
    </location>
</feature>
<organism evidence="2 3">
    <name type="scientific">Extremus antarcticus</name>
    <dbReference type="NCBI Taxonomy" id="702011"/>
    <lineage>
        <taxon>Eukaryota</taxon>
        <taxon>Fungi</taxon>
        <taxon>Dikarya</taxon>
        <taxon>Ascomycota</taxon>
        <taxon>Pezizomycotina</taxon>
        <taxon>Dothideomycetes</taxon>
        <taxon>Dothideomycetidae</taxon>
        <taxon>Mycosphaerellales</taxon>
        <taxon>Extremaceae</taxon>
        <taxon>Extremus</taxon>
    </lineage>
</organism>
<evidence type="ECO:0000313" key="3">
    <source>
        <dbReference type="Proteomes" id="UP001271007"/>
    </source>
</evidence>
<proteinExistence type="predicted"/>
<dbReference type="AlphaFoldDB" id="A0AAJ0GBL6"/>
<accession>A0AAJ0GBL6</accession>